<proteinExistence type="predicted"/>
<dbReference type="EMBL" id="QNRR01000015">
    <property type="protein sequence ID" value="RBP36979.1"/>
    <property type="molecule type" value="Genomic_DNA"/>
</dbReference>
<evidence type="ECO:0000313" key="2">
    <source>
        <dbReference type="Proteomes" id="UP000253426"/>
    </source>
</evidence>
<accession>A0A366H4Z3</accession>
<evidence type="ECO:0000313" key="1">
    <source>
        <dbReference type="EMBL" id="RBP36979.1"/>
    </source>
</evidence>
<protein>
    <submittedName>
        <fullName evidence="1">Uncharacterized protein</fullName>
    </submittedName>
</protein>
<organism evidence="1 2">
    <name type="scientific">Roseimicrobium gellanilyticum</name>
    <dbReference type="NCBI Taxonomy" id="748857"/>
    <lineage>
        <taxon>Bacteria</taxon>
        <taxon>Pseudomonadati</taxon>
        <taxon>Verrucomicrobiota</taxon>
        <taxon>Verrucomicrobiia</taxon>
        <taxon>Verrucomicrobiales</taxon>
        <taxon>Verrucomicrobiaceae</taxon>
        <taxon>Roseimicrobium</taxon>
    </lineage>
</organism>
<dbReference type="Proteomes" id="UP000253426">
    <property type="component" value="Unassembled WGS sequence"/>
</dbReference>
<sequence>MILATGLALAMAIGAYVALTWHPRAPLRFRMVELHGPQNFAVGAERTFGRVVVAVENVTPTPIYVLSMWDSDDAEKYSRTVRFEPATFNPVQTANFRETPWLIVPAHGVSYADCNFEVSTIPRAARGRIRMYHMWYSSTRYHTACACHWLYRHSPVALRRIIPYLPMHLDATDILPPAARPARAS</sequence>
<comment type="caution">
    <text evidence="1">The sequence shown here is derived from an EMBL/GenBank/DDBJ whole genome shotgun (WGS) entry which is preliminary data.</text>
</comment>
<dbReference type="AlphaFoldDB" id="A0A366H4Z3"/>
<gene>
    <name evidence="1" type="ORF">DES53_115120</name>
</gene>
<name>A0A366H4Z3_9BACT</name>
<reference evidence="1 2" key="1">
    <citation type="submission" date="2018-06" db="EMBL/GenBank/DDBJ databases">
        <title>Genomic Encyclopedia of Type Strains, Phase IV (KMG-IV): sequencing the most valuable type-strain genomes for metagenomic binning, comparative biology and taxonomic classification.</title>
        <authorList>
            <person name="Goeker M."/>
        </authorList>
    </citation>
    <scope>NUCLEOTIDE SEQUENCE [LARGE SCALE GENOMIC DNA]</scope>
    <source>
        <strain evidence="1 2">DSM 25532</strain>
    </source>
</reference>
<keyword evidence="2" id="KW-1185">Reference proteome</keyword>